<dbReference type="EMBL" id="LWBO01000005">
    <property type="protein sequence ID" value="OQP51455.1"/>
    <property type="molecule type" value="Genomic_DNA"/>
</dbReference>
<evidence type="ECO:0000313" key="6">
    <source>
        <dbReference type="Proteomes" id="UP000192277"/>
    </source>
</evidence>
<accession>A0ABX3P101</accession>
<dbReference type="CDD" id="cd01821">
    <property type="entry name" value="Rhamnogalacturan_acetylesterase_like"/>
    <property type="match status" value="1"/>
</dbReference>
<dbReference type="InterPro" id="IPR036514">
    <property type="entry name" value="SGNH_hydro_sf"/>
</dbReference>
<name>A0ABX3P101_9BACT</name>
<reference evidence="5 6" key="1">
    <citation type="submission" date="2016-04" db="EMBL/GenBank/DDBJ databases">
        <authorList>
            <person name="Chen L."/>
            <person name="Zhuang W."/>
            <person name="Wang G."/>
        </authorList>
    </citation>
    <scope>NUCLEOTIDE SEQUENCE [LARGE SCALE GENOMIC DNA]</scope>
    <source>
        <strain evidence="6">GR20</strain>
    </source>
</reference>
<dbReference type="InterPro" id="IPR037459">
    <property type="entry name" value="RhgT-like"/>
</dbReference>
<organism evidence="5 6">
    <name type="scientific">Niastella koreensis</name>
    <dbReference type="NCBI Taxonomy" id="354356"/>
    <lineage>
        <taxon>Bacteria</taxon>
        <taxon>Pseudomonadati</taxon>
        <taxon>Bacteroidota</taxon>
        <taxon>Chitinophagia</taxon>
        <taxon>Chitinophagales</taxon>
        <taxon>Chitinophagaceae</taxon>
        <taxon>Niastella</taxon>
    </lineage>
</organism>
<dbReference type="Pfam" id="PF13472">
    <property type="entry name" value="Lipase_GDSL_2"/>
    <property type="match status" value="1"/>
</dbReference>
<keyword evidence="3" id="KW-1133">Transmembrane helix</keyword>
<dbReference type="Gene3D" id="3.40.50.1110">
    <property type="entry name" value="SGNH hydrolase"/>
    <property type="match status" value="1"/>
</dbReference>
<evidence type="ECO:0000313" key="5">
    <source>
        <dbReference type="EMBL" id="OQP51455.1"/>
    </source>
</evidence>
<dbReference type="PANTHER" id="PTHR43695:SF1">
    <property type="entry name" value="RHAMNOGALACTURONAN ACETYLESTERASE"/>
    <property type="match status" value="1"/>
</dbReference>
<feature type="transmembrane region" description="Helical" evidence="3">
    <location>
        <begin position="16"/>
        <end position="35"/>
    </location>
</feature>
<evidence type="ECO:0000256" key="1">
    <source>
        <dbReference type="ARBA" id="ARBA00008668"/>
    </source>
</evidence>
<evidence type="ECO:0000259" key="4">
    <source>
        <dbReference type="Pfam" id="PF13472"/>
    </source>
</evidence>
<evidence type="ECO:0000256" key="2">
    <source>
        <dbReference type="ARBA" id="ARBA00022801"/>
    </source>
</evidence>
<proteinExistence type="inferred from homology"/>
<dbReference type="Proteomes" id="UP000192277">
    <property type="component" value="Unassembled WGS sequence"/>
</dbReference>
<protein>
    <submittedName>
        <fullName evidence="5">Lysophospholipase</fullName>
    </submittedName>
</protein>
<dbReference type="InterPro" id="IPR013830">
    <property type="entry name" value="SGNH_hydro"/>
</dbReference>
<keyword evidence="3" id="KW-0472">Membrane</keyword>
<feature type="domain" description="SGNH hydrolase-type esterase" evidence="4">
    <location>
        <begin position="45"/>
        <end position="247"/>
    </location>
</feature>
<gene>
    <name evidence="5" type="ORF">A4D02_25355</name>
</gene>
<keyword evidence="6" id="KW-1185">Reference proteome</keyword>
<keyword evidence="2" id="KW-0378">Hydrolase</keyword>
<dbReference type="SUPFAM" id="SSF52266">
    <property type="entry name" value="SGNH hydrolase"/>
    <property type="match status" value="1"/>
</dbReference>
<keyword evidence="3" id="KW-0812">Transmembrane</keyword>
<evidence type="ECO:0000256" key="3">
    <source>
        <dbReference type="SAM" id="Phobius"/>
    </source>
</evidence>
<sequence>MQKINSMAINTNRRNLLRSLAVIGVLVLVSSFVVWQSRKHTVYIIGDSTVKNGDGTGKQDLWGWGSFMADRFDTTRIQVENHAIGGRSSRTFINEGRWDRVLEKLQRGDYVIMQFGHNDGGPLDDTARARGTIKGIGEDSTAIYNPILKKNEVVHTYGWYMRKYIQDAKAKGAISIVCSPIPRNIFKDGKVERANTSYGKWAEDVAKANGAFFIPLNDLIADQYDKLGPDSVKHFFPGDHTHPNKNGSLLNADMVVKGIWDLRNNDLKEYLKK</sequence>
<comment type="similarity">
    <text evidence="1">Belongs to the 'GDSL' lipolytic enzyme family.</text>
</comment>
<dbReference type="PANTHER" id="PTHR43695">
    <property type="entry name" value="PUTATIVE (AFU_ORTHOLOGUE AFUA_2G17250)-RELATED"/>
    <property type="match status" value="1"/>
</dbReference>
<comment type="caution">
    <text evidence="5">The sequence shown here is derived from an EMBL/GenBank/DDBJ whole genome shotgun (WGS) entry which is preliminary data.</text>
</comment>